<evidence type="ECO:0000256" key="2">
    <source>
        <dbReference type="ARBA" id="ARBA00004792"/>
    </source>
</evidence>
<evidence type="ECO:0000256" key="6">
    <source>
        <dbReference type="ARBA" id="ARBA00022490"/>
    </source>
</evidence>
<evidence type="ECO:0000256" key="1">
    <source>
        <dbReference type="ARBA" id="ARBA00004496"/>
    </source>
</evidence>
<dbReference type="SMART" id="SM00826">
    <property type="entry name" value="PKS_DH"/>
    <property type="match status" value="1"/>
</dbReference>
<sequence>PLAVSSPRAVQTAVWVEGDGGLAFHIYTETGDGEIQVHCQGRATRVGADAAGGTMDVAAIGAACPRPIGHAAVYARYAAQGMVYGPAYRGLASIQAGDGQALGRLEQEARVNAAGYWLYPGQLDAALQTAQGVTDGAADRPVLPFALESVTVWGRSPEQGWAWVRVRPGSGALAVLDVDLCDDAGRVQVQLSGFTARVLAEPVMAAAPGTAVSAAEAEVTLQQPQWVAAEAGATAVQGADGAATMQRSGPVDATAVHGSDSAGVDSSASTAARRQVLIVGATAAQAAAVSAELGATACAAVALDGAATEAFEALALAVFAAAQAAVRAREAVRLQVVLAGTAAPALALGVAGLLRTVQEEHAQVRGQVIEVASREPAEVAAALQDAAARDAVELRWADGAVQQRVLRDLPTTPALPAATPWKTGGVYLITGGAGGLGRLLAQEIAQQAEGVTLVLAGRSMLDAAAQAALSAAIPAATVRYHAVDVGDAAAVQALVTAVIAEHGALHGVIHAAGVVKDSFVLKKTAAEWRQVLRPKVAGVEALDAATAPVDLDLFVVFSSLSALGNAGQADYAAANGYLDGFAQQRQQRVARGERQGRTVSVNWPYWADGGMRIDAATQTLLKDRHGSLALSTAQGWAALYQALASGAAQVLVRAAVKGWQGAAVPSAHDSANAVNAANAVNGTYGAYAPDAANRAAVKSAVAASAAATSAAASAPVSSEATRTASITDWTLGRLYDEVAALLKVSRSDLDADAEFSEYGFDSISLTALANRLNSEFGLSLMPTVFFEQPSLRSLAQHLARIDDGRWAQRWVAAPDTAAAAGTAVAESGPAATPGVPQAAFENSQILSTKLAAPRRRGRWLPGDAPVSASATGASIAAAPAAAQREPVAIVGMSGRFPQADDLAAFWQNLISGRDSIEEIPVSRWDWRVIHGDSQTEANRSHSKWGGFIAGADEFDPLFFGISPREAMLMDPQQRLLLQHAWAAIEDAGHAPRSLSGSDTGVFIGTGSSGYCEIAGRSSGVIESYSSTGSVPSVGPNRLSYFLNLHGPSEPIETACSSALVAVHRAVRAIHAGDCSMALAGGVNTLPTPVGHISFSKAGMLSEDGRCKTFSAQANGYVRGEGVGVLLLKRLSAAQADGDRIYAVIRGSAENHGGRANSLTAPNPKAQADLLRQAYRESGIDVRTVGYIEAHGTGTPLGDPIEINALKSAFQSLYLDSGSAVVESAHCGLGSVKTNIGHLEMAAGAAGLIKVLLQLQHGQLAPSLHCAEINPYIELDGTPFRLVREAQPWPVLHDAQGQALPRRAGVSSFGFGGVNAHVVLEEYPAPPHNPPAAGPQSGIFVLSARSVEQLQRQAEQLLQALAGGAFGENDLADIAYTLQVGRDAMEHRLALIAGSLAELRAKLARVVAGDDAVEGLYRDEARRNKELISLYSGDEDIQSAMLGWLRGGRQTRALELWVKGQNIDWAALYTAQRPRRISLPTYPFARERFWFTPQAALGVAAPSASVGVLHSLLQRNTSTLSRQRFSSWFSGQEGFLRDDGQGGREIAALLQLEIVRLALREALQDEDALAEQPLHLTGLAWLRPLNLTGGRHVHVELLSAGDAIDVVIAGDAGDDEEAPLYWQGRARLQALGLRPLLDLPRLRSQSSAAQTQTPDGMLQLALGRDGSGMAFALAQLRLNCDDSTLPLALLPALRSMALALYPEFASAPQVRAMDSLEIFAPCPQSCIAVLRLRSHEQGVCLDFELASDDGEVCIQGRGVVLGGPPVRAAVGAVSLLLARQPDPLPRDSAADSAGGCLLWCGFAADDQRMAALQEMLPAVAVVRLGGGGDDRVARYADCAAQLQRWCATQLRSGAARSVVQLAVPADDNEDLAGLSALLQTATRDLPDLSCQLIAVAPALGAVELAGVLRAARASANGSVIRALPGAAQVERWQEVATALPALRPWKENGVYLITLGSGDAGALFAREIAAQTSAVQLILLGAADGDPLLRPASGTAAVEYHALDLGDVAAVEAAVAAAIARHGRLDGVIHTLASRDIAAEQGGSPLRRGLAAALAGLVALDAASAAQALDFFVVVSALPAFAQAGTDADAAANGFAERFVAWRVQECAEGRRHGRSVALAWPFLAGADADAEGIAAAKLGAACGLKPLDAAAATASFYRALASGSDLLVAVRGHAAQLRQQLGGGAEPVPAAPIVVDADQLRERVAHQLKLLLARTAELAPERIAADEPLESYGIDSLLIMRLNAEFTPIFGEVSKTLLYEFHSLQALAEYFSSQHVAACLRWCGLEAIAPAANLAAPAAAAAAPRSLPARPARRGTLQAAGRREPIAIIGLSGRYPQAPDLDAFWDNLAHGRDSVVEIPAERWSVDAYFAADREVAVASGKYYAKWGGFLDGVAEFDPLFFGISPREAFSMDPQERLFLQCAWSTLEDAGYTRERLATRHGRRVGVFAGITKTGFEMYGAQEWMPGEMALPQTSFGSMANRVSYLLNLSGPSMPVDTMCSASLTAVHEACEHIYRGECELALAGGVNIYLHPSNFVALSAMRMLSNAGRCKSFGEGGDGFVPGEGVGAVLLKPLAAALRDGDNIHALIRSTSINHGGKTNGYTVPNPVAQAELIRAALDKAGLSARQVSYIEAHGTGTVLGDPIEIAGLSQAFAVDTDERQFCAIGSVKSNIGHLEAAAGIAGLTKLVLQLKNGQLAPSLHAEVLNPNIDFSRTPFVLQRELGEWPRPRVHGREQPRIAGVSSFGAGGSNAHVLVEEYTPPARLPAPSGAVLIVLSARSEDRLHMRVQQLLHTLQNPPALADLAYTLQVGREAMDERLALVAGSAAEAAEKLGVYLAGRGQDVPALFRGQVRRNRDALGVFEADEDLRSAISGWLQKGKLAKLAELWVRGLAVDWEAMHANAAVMPRRISLPTYPFARDRYWFARTALPARAATAAALHALLQRNVSTLSGQRFASHFDGSEAFFAEDPLGGRQLPALLQLEIARLAVREALQDEAGSAAQPLRLRDVAWQQPAAAGAEGLDLQVELHAVDAGRIEVVIAAAAAESEADSVFCSGVAELLAGGVRPHVDLVGLRQQARPAEAAQLAGVPGASQLMLGEGTDGLPFALAQIDLPSGDGLVPAELLAPLRALAQLLVPGAAAQPAQLSVLDIHAPCAEHSVLVVRAWSSGGRLELDFDVTGSDGLVFLRGEGLVLDGSQAEAEAATMLLAPELVALKRSGAAAGAANWLLWCDFGTDDRRAPALQAALPETALTRLESRASTRAARYADYAAQVLRWLQGRLGEGVPEQSLLQLAIPAANEQDLAGLAGLLRSATREQPRLRTQLVIVAPALTVAELGEVLSNSRAAPDGAVIHAQHGSVQVEAWRELAPPQPAAPWKDGGVYLITGGAGGLGLLFAREIAAGTRRSVLVLTGRSQLDAARRAELAAACAGATVDYRAVDVTDAAALEACVQDVLAQHGRIDGVIHSAGTLQDSFLLRKDPAQFNSVLAPKVAGLVELDQATAGLALDFFVAFSSLAAVYGNVGQGDYAAANGFMDRFSAWRQREVAQGRRYGVSLSLNWPLWAEGGMRVDPAVAAAMRDGFGLEPLPDAAGLAAFYAALASGSAQVLVLQGQPLRLRQRLLGTAPTPAAKPVRPRAAAAAAPAAVQSAAVDGGQLTERVVHELKLLLARTAGLAPDQVAADEPLESYGIDSLLIMRLNSEFTPIFGEVSKTLLYEFQSLQALAAHFVAEHGAACLRWCGLDAAVQAAPAAPAAAGMPVARREALRPPRRAAAGQREPIAVIGLSGRYPQAPDLAAFWNNLSSGRDSITEIPAERWAVDAHFLPDREQAAAAGKYYAKWGGFIDGVTEFDPLFFGISPREAFDMDPQERLFIESCWATLEDAGYTRERLATRHGRRVGVFAGITKTGFELYGPPLWAQGEDAHPHTSFSSVANRISYLFNLSGPSMPVDTMCSASLTAIHEACEHIYRGECELALAGGVNLYLHPANYVALCVPRMLSSDGRCKSFGDGGDGFVPGEGVGTLLLKPLAAARADGDVIHALIRSTSINHGGKTNGYTVPSPQAQAELVRAALDKAGLNARQIGYIEAHGTGTVLGDPIEIAGLSQAFAADTDERQFCAIGSVKSNIGHLEAAAGIAGVTKLILQFRHAQLAPSLHARRLNPNIDFSRTPFVVQQTLSAWPRPVRDGREQPRLAGISSFGAGGSNAHVILEEYVAPTRPLPPPAPVLIVLSARDEERLQGRVQQLRETLKTAPVMADLAYTLQVGREAMEERLALIATTAAEAADKLGAYLAGRGAEVPALYRGQVRRNKDSLGAFEADDDLRIAVASWLSKGKLGKLAEFWVKGLALDWDALAGSAAPQRISLPTYPFARERYWIDLADAGQPRTTARSPGAPRLLHPLLHENTSDLSEQRFSSSFAGDEFFFADHVINGRRVLPGVAYLEMARAAVERSLGEARPGSVCLSQVVWVRPLAAASGGNRVHIALQPLDSQQIRFEVRSQPAGGERIVHCQGMALVGEAAGPIRIDLAGVKADCDTALLSGEDCYARYAGMGMQYGPSLRGIEQIHIGQGQVWADLALPPEAAEDGFMLHPSLMDSALQSAIGLSSGESRPGQALLPFALESVEIYGSCVSVCGAWIRFSADGVAGDKLRKFDVDLCDIDGDVMVRLTGLAVRVASDSVAGTTGMALLKPQWLAAAAAPVLPAAAQRLVLLCGFEAATAQAVQAQLGAGICGVVAAAADGELDFSATAEVVLGRLQQLLRGRPTARALLQVAIARGEGIEAGLAGMLRTAQLENPQIHGQLLLLPGQIEPARLAALLGEDAAAAESEVRYVAEQRQVRGWTPLQEADASVRPWKSGGVYLITGGAGGLGLIFAREIAQYAEDVHLVLAGRSELNEAQEVALAELRGLGAGVAYRQLDVSDAAAVRALVQEIAQEWGMLNGVIHAAGVLRDNFLVRKTMDEVRTVFAAKVGGLVALDEATADLALDFFIVFSSLTGALGNVGQGDYAAANGFMDGYVSQRNARVRRGERQGRSLSINWPFWAEGGMSVDAQTQARLLEHFGLAPLAREAGLRAFYAAVASGEEQVLVLSGAVDPLLQALTRPRLAPPAASIPAAAPAPVRIERGEAGGVAAERVSLYLKKLLSGVLKLPAQRIDAEAPLEAYGIDSIMVTDLTNQLERHFGPLSKTLLFEHQTIQALAAYFREAHPQRLQELLAVPEPVRPVAVTAAAAAATALPAPAAPRRFAAAAAP</sequence>
<keyword evidence="15" id="KW-1185">Reference proteome</keyword>
<comment type="caution">
    <text evidence="10">Lacks conserved residue(s) required for the propagation of feature annotation.</text>
</comment>
<feature type="domain" description="Carrier" evidence="11">
    <location>
        <begin position="725"/>
        <end position="802"/>
    </location>
</feature>
<dbReference type="PANTHER" id="PTHR43775">
    <property type="entry name" value="FATTY ACID SYNTHASE"/>
    <property type="match status" value="1"/>
</dbReference>
<reference evidence="14" key="1">
    <citation type="submission" date="2022-07" db="EMBL/GenBank/DDBJ databases">
        <title>Tahibacter sp., a new gammaproteobacterium isolated from the silt sample collected at pig farm.</title>
        <authorList>
            <person name="Chen H."/>
        </authorList>
    </citation>
    <scope>NUCLEOTIDE SEQUENCE</scope>
    <source>
        <strain evidence="14">P2K</strain>
    </source>
</reference>
<evidence type="ECO:0000256" key="3">
    <source>
        <dbReference type="ARBA" id="ARBA00005194"/>
    </source>
</evidence>
<feature type="domain" description="Carrier" evidence="11">
    <location>
        <begin position="5126"/>
        <end position="5199"/>
    </location>
</feature>
<dbReference type="PROSITE" id="PS00012">
    <property type="entry name" value="PHOSPHOPANTETHEINE"/>
    <property type="match status" value="2"/>
</dbReference>
<feature type="domain" description="Ketosynthase family 3 (KS3)" evidence="12">
    <location>
        <begin position="2323"/>
        <end position="2757"/>
    </location>
</feature>
<dbReference type="InterPro" id="IPR020841">
    <property type="entry name" value="PKS_Beta-ketoAc_synthase_dom"/>
</dbReference>
<accession>A0ABT1QZF1</accession>
<dbReference type="InterPro" id="IPR020806">
    <property type="entry name" value="PKS_PP-bd"/>
</dbReference>
<dbReference type="SMART" id="SM00825">
    <property type="entry name" value="PKS_KS"/>
    <property type="match status" value="3"/>
</dbReference>
<dbReference type="Pfam" id="PF08659">
    <property type="entry name" value="KR"/>
    <property type="match status" value="4"/>
</dbReference>
<dbReference type="InterPro" id="IPR009081">
    <property type="entry name" value="PP-bd_ACP"/>
</dbReference>
<evidence type="ECO:0000256" key="7">
    <source>
        <dbReference type="ARBA" id="ARBA00022553"/>
    </source>
</evidence>
<organism evidence="14 15">
    <name type="scientific">Tahibacter harae</name>
    <dbReference type="NCBI Taxonomy" id="2963937"/>
    <lineage>
        <taxon>Bacteria</taxon>
        <taxon>Pseudomonadati</taxon>
        <taxon>Pseudomonadota</taxon>
        <taxon>Gammaproteobacteria</taxon>
        <taxon>Lysobacterales</taxon>
        <taxon>Rhodanobacteraceae</taxon>
        <taxon>Tahibacter</taxon>
    </lineage>
</organism>
<dbReference type="InterPro" id="IPR054514">
    <property type="entry name" value="RhiE-like_linker"/>
</dbReference>
<evidence type="ECO:0000259" key="12">
    <source>
        <dbReference type="PROSITE" id="PS52004"/>
    </source>
</evidence>
<feature type="domain" description="Carrier" evidence="11">
    <location>
        <begin position="3656"/>
        <end position="3729"/>
    </location>
</feature>
<feature type="active site" description="Proton acceptor; for dehydratase activity" evidence="10">
    <location>
        <position position="4423"/>
    </location>
</feature>
<evidence type="ECO:0000259" key="13">
    <source>
        <dbReference type="PROSITE" id="PS52019"/>
    </source>
</evidence>
<dbReference type="InterPro" id="IPR020807">
    <property type="entry name" value="PKS_DH"/>
</dbReference>
<proteinExistence type="inferred from homology"/>
<dbReference type="CDD" id="cd08953">
    <property type="entry name" value="KR_2_SDR_x"/>
    <property type="match status" value="3"/>
</dbReference>
<dbReference type="Pfam" id="PF22336">
    <property type="entry name" value="RhiE-like_linker"/>
    <property type="match status" value="3"/>
</dbReference>
<evidence type="ECO:0000313" key="15">
    <source>
        <dbReference type="Proteomes" id="UP001165498"/>
    </source>
</evidence>
<dbReference type="Gene3D" id="3.40.50.720">
    <property type="entry name" value="NAD(P)-binding Rossmann-like Domain"/>
    <property type="match status" value="4"/>
</dbReference>
<keyword evidence="6" id="KW-0963">Cytoplasm</keyword>
<dbReference type="Proteomes" id="UP001165498">
    <property type="component" value="Unassembled WGS sequence"/>
</dbReference>
<dbReference type="InterPro" id="IPR057326">
    <property type="entry name" value="KR_dom"/>
</dbReference>
<feature type="domain" description="Ketosynthase family 3 (KS3)" evidence="12">
    <location>
        <begin position="884"/>
        <end position="1321"/>
    </location>
</feature>
<dbReference type="PROSITE" id="PS00606">
    <property type="entry name" value="KS3_1"/>
    <property type="match status" value="1"/>
</dbReference>
<dbReference type="Pfam" id="PF02801">
    <property type="entry name" value="Ketoacyl-synt_C"/>
    <property type="match status" value="3"/>
</dbReference>
<keyword evidence="5" id="KW-0596">Phosphopantetheine</keyword>
<dbReference type="Gene3D" id="3.10.129.110">
    <property type="entry name" value="Polyketide synthase dehydratase"/>
    <property type="match status" value="4"/>
</dbReference>
<evidence type="ECO:0000256" key="8">
    <source>
        <dbReference type="ARBA" id="ARBA00022679"/>
    </source>
</evidence>
<dbReference type="Gene3D" id="1.10.1240.100">
    <property type="match status" value="3"/>
</dbReference>
<feature type="region of interest" description="C-terminal hotdog fold" evidence="10">
    <location>
        <begin position="4530"/>
        <end position="4676"/>
    </location>
</feature>
<comment type="similarity">
    <text evidence="4">Belongs to the short-chain dehydrogenases/reductases (SDR) family.</text>
</comment>
<dbReference type="Gene3D" id="1.10.1200.10">
    <property type="entry name" value="ACP-like"/>
    <property type="match status" value="4"/>
</dbReference>
<comment type="caution">
    <text evidence="14">The sequence shown here is derived from an EMBL/GenBank/DDBJ whole genome shotgun (WGS) entry which is preliminary data.</text>
</comment>
<dbReference type="PROSITE" id="PS50075">
    <property type="entry name" value="CARRIER"/>
    <property type="match status" value="3"/>
</dbReference>
<dbReference type="InterPro" id="IPR014030">
    <property type="entry name" value="Ketoacyl_synth_N"/>
</dbReference>
<feature type="region of interest" description="N-terminal hotdog fold" evidence="10">
    <location>
        <begin position="1"/>
        <end position="50"/>
    </location>
</feature>
<dbReference type="InterPro" id="IPR042104">
    <property type="entry name" value="PKS_dehydratase_sf"/>
</dbReference>
<dbReference type="InterPro" id="IPR036736">
    <property type="entry name" value="ACP-like_sf"/>
</dbReference>
<evidence type="ECO:0000256" key="5">
    <source>
        <dbReference type="ARBA" id="ARBA00022450"/>
    </source>
</evidence>
<gene>
    <name evidence="14" type="ORF">NM961_23355</name>
</gene>
<keyword evidence="9" id="KW-0677">Repeat</keyword>
<feature type="domain" description="Ketosynthase family 3 (KS3)" evidence="12">
    <location>
        <begin position="3774"/>
        <end position="4208"/>
    </location>
</feature>
<dbReference type="InterPro" id="IPR049551">
    <property type="entry name" value="PKS_DH_C"/>
</dbReference>
<dbReference type="InterPro" id="IPR049552">
    <property type="entry name" value="PKS_DH_N"/>
</dbReference>
<protein>
    <submittedName>
        <fullName evidence="14">SDR family NAD(P)-dependent oxidoreductase</fullName>
    </submittedName>
</protein>
<feature type="active site" description="Proton donor; for dehydratase activity" evidence="10">
    <location>
        <position position="4590"/>
    </location>
</feature>
<feature type="non-terminal residue" evidence="14">
    <location>
        <position position="1"/>
    </location>
</feature>
<evidence type="ECO:0000256" key="9">
    <source>
        <dbReference type="ARBA" id="ARBA00022737"/>
    </source>
</evidence>
<dbReference type="SUPFAM" id="SSF53901">
    <property type="entry name" value="Thiolase-like"/>
    <property type="match status" value="3"/>
</dbReference>
<evidence type="ECO:0000256" key="10">
    <source>
        <dbReference type="PROSITE-ProRule" id="PRU01363"/>
    </source>
</evidence>
<dbReference type="Gene3D" id="3.40.47.10">
    <property type="match status" value="3"/>
</dbReference>
<feature type="region of interest" description="C-terminal hotdog fold" evidence="10">
    <location>
        <begin position="65"/>
        <end position="205"/>
    </location>
</feature>
<dbReference type="Pfam" id="PF21089">
    <property type="entry name" value="PKS_DH_N"/>
    <property type="match status" value="3"/>
</dbReference>
<comment type="pathway">
    <text evidence="3">Lipid metabolism; fatty acid biosynthesis.</text>
</comment>
<comment type="subcellular location">
    <subcellularLocation>
        <location evidence="1">Cytoplasm</location>
    </subcellularLocation>
</comment>
<feature type="domain" description="PKS/mFAS DH" evidence="13">
    <location>
        <begin position="1"/>
        <end position="205"/>
    </location>
</feature>
<dbReference type="InterPro" id="IPR016039">
    <property type="entry name" value="Thiolase-like"/>
</dbReference>
<dbReference type="InterPro" id="IPR013968">
    <property type="entry name" value="PKS_KR"/>
</dbReference>
<name>A0ABT1QZF1_9GAMM</name>
<dbReference type="Pfam" id="PF00109">
    <property type="entry name" value="ketoacyl-synt"/>
    <property type="match status" value="3"/>
</dbReference>
<evidence type="ECO:0000259" key="11">
    <source>
        <dbReference type="PROSITE" id="PS50075"/>
    </source>
</evidence>
<dbReference type="Pfam" id="PF00550">
    <property type="entry name" value="PP-binding"/>
    <property type="match status" value="4"/>
</dbReference>
<evidence type="ECO:0000256" key="4">
    <source>
        <dbReference type="ARBA" id="ARBA00006484"/>
    </source>
</evidence>
<dbReference type="SMART" id="SM00822">
    <property type="entry name" value="PKS_KR"/>
    <property type="match status" value="3"/>
</dbReference>
<dbReference type="CDD" id="cd00833">
    <property type="entry name" value="PKS"/>
    <property type="match status" value="3"/>
</dbReference>
<dbReference type="SUPFAM" id="SSF51735">
    <property type="entry name" value="NAD(P)-binding Rossmann-fold domains"/>
    <property type="match status" value="4"/>
</dbReference>
<dbReference type="Pfam" id="PF14765">
    <property type="entry name" value="PS-DH"/>
    <property type="match status" value="2"/>
</dbReference>
<evidence type="ECO:0000313" key="14">
    <source>
        <dbReference type="EMBL" id="MCQ4167656.1"/>
    </source>
</evidence>
<feature type="domain" description="PKS/mFAS DH" evidence="13">
    <location>
        <begin position="4394"/>
        <end position="4676"/>
    </location>
</feature>
<dbReference type="SUPFAM" id="SSF47336">
    <property type="entry name" value="ACP-like"/>
    <property type="match status" value="4"/>
</dbReference>
<keyword evidence="8" id="KW-0808">Transferase</keyword>
<comment type="pathway">
    <text evidence="2">Antibiotic biosynthesis.</text>
</comment>
<dbReference type="SMART" id="SM00823">
    <property type="entry name" value="PKS_PP"/>
    <property type="match status" value="4"/>
</dbReference>
<dbReference type="InterPro" id="IPR006162">
    <property type="entry name" value="Ppantetheine_attach_site"/>
</dbReference>
<keyword evidence="7" id="KW-0597">Phosphoprotein</keyword>
<feature type="non-terminal residue" evidence="14">
    <location>
        <position position="5243"/>
    </location>
</feature>
<dbReference type="SMART" id="SM01294">
    <property type="entry name" value="PKS_PP_betabranch"/>
    <property type="match status" value="1"/>
</dbReference>
<dbReference type="InterPro" id="IPR036291">
    <property type="entry name" value="NAD(P)-bd_dom_sf"/>
</dbReference>
<dbReference type="PROSITE" id="PS52004">
    <property type="entry name" value="KS3_2"/>
    <property type="match status" value="3"/>
</dbReference>
<feature type="region of interest" description="N-terminal hotdog fold" evidence="10">
    <location>
        <begin position="4394"/>
        <end position="4516"/>
    </location>
</feature>
<dbReference type="EMBL" id="JANFQO010000042">
    <property type="protein sequence ID" value="MCQ4167656.1"/>
    <property type="molecule type" value="Genomic_DNA"/>
</dbReference>
<dbReference type="InterPro" id="IPR014031">
    <property type="entry name" value="Ketoacyl_synth_C"/>
</dbReference>
<dbReference type="InterPro" id="IPR050091">
    <property type="entry name" value="PKS_NRPS_Biosynth_Enz"/>
</dbReference>
<dbReference type="InterPro" id="IPR049900">
    <property type="entry name" value="PKS_mFAS_DH"/>
</dbReference>
<dbReference type="PANTHER" id="PTHR43775:SF37">
    <property type="entry name" value="SI:DKEY-61P9.11"/>
    <property type="match status" value="1"/>
</dbReference>
<dbReference type="RefSeq" id="WP_255916838.1">
    <property type="nucleotide sequence ID" value="NZ_JANFQO010000042.1"/>
</dbReference>
<dbReference type="PROSITE" id="PS52019">
    <property type="entry name" value="PKS_MFAS_DH"/>
    <property type="match status" value="2"/>
</dbReference>
<dbReference type="InterPro" id="IPR018201">
    <property type="entry name" value="Ketoacyl_synth_AS"/>
</dbReference>